<evidence type="ECO:0000313" key="2">
    <source>
        <dbReference type="Proteomes" id="UP000789860"/>
    </source>
</evidence>
<organism evidence="1 2">
    <name type="scientific">Scutellospora calospora</name>
    <dbReference type="NCBI Taxonomy" id="85575"/>
    <lineage>
        <taxon>Eukaryota</taxon>
        <taxon>Fungi</taxon>
        <taxon>Fungi incertae sedis</taxon>
        <taxon>Mucoromycota</taxon>
        <taxon>Glomeromycotina</taxon>
        <taxon>Glomeromycetes</taxon>
        <taxon>Diversisporales</taxon>
        <taxon>Gigasporaceae</taxon>
        <taxon>Scutellospora</taxon>
    </lineage>
</organism>
<dbReference type="EMBL" id="CAJVPM010019440">
    <property type="protein sequence ID" value="CAG8629865.1"/>
    <property type="molecule type" value="Genomic_DNA"/>
</dbReference>
<proteinExistence type="predicted"/>
<reference evidence="1" key="1">
    <citation type="submission" date="2021-06" db="EMBL/GenBank/DDBJ databases">
        <authorList>
            <person name="Kallberg Y."/>
            <person name="Tangrot J."/>
            <person name="Rosling A."/>
        </authorList>
    </citation>
    <scope>NUCLEOTIDE SEQUENCE</scope>
    <source>
        <strain evidence="1">AU212A</strain>
    </source>
</reference>
<comment type="caution">
    <text evidence="1">The sequence shown here is derived from an EMBL/GenBank/DDBJ whole genome shotgun (WGS) entry which is preliminary data.</text>
</comment>
<name>A0ACA9N5E1_9GLOM</name>
<protein>
    <submittedName>
        <fullName evidence="1">4542_t:CDS:1</fullName>
    </submittedName>
</protein>
<feature type="non-terminal residue" evidence="1">
    <location>
        <position position="1"/>
    </location>
</feature>
<sequence length="103" mass="12230">GGGYFFDENNEKIGVGIQRVVDNNIVYYAVYFVKNNVVLDIDSKMAYKSGKRFCEKSIHISNICCYFKIENEDKFSIFYNNVERLHFVKYKNNDNYTVYENNF</sequence>
<feature type="non-terminal residue" evidence="1">
    <location>
        <position position="103"/>
    </location>
</feature>
<dbReference type="Proteomes" id="UP000789860">
    <property type="component" value="Unassembled WGS sequence"/>
</dbReference>
<gene>
    <name evidence="1" type="ORF">SCALOS_LOCUS7928</name>
</gene>
<evidence type="ECO:0000313" key="1">
    <source>
        <dbReference type="EMBL" id="CAG8629865.1"/>
    </source>
</evidence>
<accession>A0ACA9N5E1</accession>
<keyword evidence="2" id="KW-1185">Reference proteome</keyword>